<feature type="transmembrane region" description="Helical" evidence="5">
    <location>
        <begin position="946"/>
        <end position="965"/>
    </location>
</feature>
<evidence type="ECO:0000313" key="9">
    <source>
        <dbReference type="EMBL" id="CAL4779156.1"/>
    </source>
</evidence>
<dbReference type="Pfam" id="PF00173">
    <property type="entry name" value="Cyt-b5"/>
    <property type="match status" value="1"/>
</dbReference>
<evidence type="ECO:0000313" key="7">
    <source>
        <dbReference type="EMBL" id="CAI3991844.1"/>
    </source>
</evidence>
<keyword evidence="2" id="KW-0479">Metal-binding</keyword>
<feature type="domain" description="Cytochrome b5 heme-binding" evidence="6">
    <location>
        <begin position="263"/>
        <end position="346"/>
    </location>
</feature>
<dbReference type="SUPFAM" id="SSF46565">
    <property type="entry name" value="Chaperone J-domain"/>
    <property type="match status" value="1"/>
</dbReference>
<dbReference type="InterPro" id="IPR002051">
    <property type="entry name" value="Haem_Oase"/>
</dbReference>
<feature type="transmembrane region" description="Helical" evidence="5">
    <location>
        <begin position="496"/>
        <end position="514"/>
    </location>
</feature>
<reference evidence="7" key="1">
    <citation type="submission" date="2022-10" db="EMBL/GenBank/DDBJ databases">
        <authorList>
            <person name="Chen Y."/>
            <person name="Dougan E. K."/>
            <person name="Chan C."/>
            <person name="Rhodes N."/>
            <person name="Thang M."/>
        </authorList>
    </citation>
    <scope>NUCLEOTIDE SEQUENCE</scope>
</reference>
<keyword evidence="5" id="KW-1133">Transmembrane helix</keyword>
<feature type="transmembrane region" description="Helical" evidence="5">
    <location>
        <begin position="871"/>
        <end position="895"/>
    </location>
</feature>
<feature type="transmembrane region" description="Helical" evidence="5">
    <location>
        <begin position="915"/>
        <end position="934"/>
    </location>
</feature>
<dbReference type="InterPro" id="IPR016053">
    <property type="entry name" value="Haem_Oase-like"/>
</dbReference>
<dbReference type="GO" id="GO:0004392">
    <property type="term" value="F:heme oxygenase (decyclizing) activity"/>
    <property type="evidence" value="ECO:0007669"/>
    <property type="project" value="InterPro"/>
</dbReference>
<dbReference type="Pfam" id="PF01126">
    <property type="entry name" value="Heme_oxygenase"/>
    <property type="match status" value="1"/>
</dbReference>
<dbReference type="InterPro" id="IPR036400">
    <property type="entry name" value="Cyt_B5-like_heme/steroid_sf"/>
</dbReference>
<dbReference type="Gene3D" id="3.10.120.10">
    <property type="entry name" value="Cytochrome b5-like heme/steroid binding domain"/>
    <property type="match status" value="1"/>
</dbReference>
<evidence type="ECO:0000256" key="5">
    <source>
        <dbReference type="SAM" id="Phobius"/>
    </source>
</evidence>
<feature type="compositionally biased region" description="Basic and acidic residues" evidence="4">
    <location>
        <begin position="618"/>
        <end position="628"/>
    </location>
</feature>
<feature type="region of interest" description="Disordered" evidence="4">
    <location>
        <begin position="571"/>
        <end position="651"/>
    </location>
</feature>
<dbReference type="InterPro" id="IPR016084">
    <property type="entry name" value="Haem_Oase-like_multi-hlx"/>
</dbReference>
<evidence type="ECO:0000256" key="3">
    <source>
        <dbReference type="ARBA" id="ARBA00023004"/>
    </source>
</evidence>
<keyword evidence="5" id="KW-0812">Transmembrane</keyword>
<dbReference type="SUPFAM" id="SSF48613">
    <property type="entry name" value="Heme oxygenase-like"/>
    <property type="match status" value="1"/>
</dbReference>
<dbReference type="Gene3D" id="1.20.910.10">
    <property type="entry name" value="Heme oxygenase-like"/>
    <property type="match status" value="1"/>
</dbReference>
<dbReference type="InterPro" id="IPR036869">
    <property type="entry name" value="J_dom_sf"/>
</dbReference>
<dbReference type="Proteomes" id="UP001152797">
    <property type="component" value="Unassembled WGS sequence"/>
</dbReference>
<dbReference type="SUPFAM" id="SSF55856">
    <property type="entry name" value="Cytochrome b5-like heme/steroid binding domain"/>
    <property type="match status" value="1"/>
</dbReference>
<dbReference type="PANTHER" id="PTHR10720:SF0">
    <property type="entry name" value="HEME OXYGENASE"/>
    <property type="match status" value="1"/>
</dbReference>
<reference evidence="8" key="2">
    <citation type="submission" date="2024-04" db="EMBL/GenBank/DDBJ databases">
        <authorList>
            <person name="Chen Y."/>
            <person name="Shah S."/>
            <person name="Dougan E. K."/>
            <person name="Thang M."/>
            <person name="Chan C."/>
        </authorList>
    </citation>
    <scope>NUCLEOTIDE SEQUENCE [LARGE SCALE GENOMIC DNA]</scope>
</reference>
<feature type="transmembrane region" description="Helical" evidence="5">
    <location>
        <begin position="526"/>
        <end position="549"/>
    </location>
</feature>
<keyword evidence="10" id="KW-1185">Reference proteome</keyword>
<evidence type="ECO:0000256" key="4">
    <source>
        <dbReference type="SAM" id="MobiDB-lite"/>
    </source>
</evidence>
<sequence length="981" mass="108733">MSGGYANLSTRGHSSWFLTRTNKEHAATMEHPFMRSIYAETFDVEAYCQYLAGLWHIFGAIEAQSLKAGEPVSQLDDVNLHRREALQQDLAFWWGSDWQQKASKVSTATAAYLRQLHKDSTDPYSLLCHHFLQYNAVLSGGQFLGSKVAKRSKKAPPSGVQFYTFALEDPSPHARVQRYLDDLDKLNISNELRDRMLQTMKTIYRLILGTFDEAYNLCPVEGVSYASIKAGAVPDVPSAPLAATPAASPKVPPPPVAPGDRKFTLQELLQYDGSDASKPLFMSLLGRVYDVSSGKESFGPGGPYAAFAGHDATYNLAVMTLKKQTVDTFEYVLEQDDKECLADWIAYFDNHYGKPLGTLDKQHCIALKDLPRVYNDSPCAVLGLQGPVTSSGLNKAFRELSKCTHPDRLRGRLKRSPSKEESRRGEIIFNRASAAKDELFKTQKNKKVMQCYQGEMEMAVLLLFQQVGRIFVSLGIEDYMGFFWELVWNLITFEAGILNTLLCLLWLSFVYKILRQFGGYLWRMGILRFALGFVTTVVIGPFPTLFNFLALPLIRIYVFAQSLVAENRSEPDETAAVGATSTQEEPEPQPNVHHPSTAAVKVATDKDVPRNLRQRKKKETDEAKEARNKALLNGDVQAASGTEDANAKPKPVPEGLWQVVTWGNKEPVKARQAAASAMQFDILLILTKPVIPLIMLVALGQVWNGLFSSLFIGHALRKWVPQMSYEAHHLLCALFGTLHTLLGVSASKLEDYANREGSKILHLAWAWSFKDVLSVMHMCQLGAAVTAMSALGNEPSYAASFASGIALRIAVGQDAFRGLGFVHALADYFQGTLKDLGISLDAADEVVAYSGGGIGDCGGGPFRMLFGDETYATIAATVLKAWLLLLPVLSTAQWFQRTCQAGRLLGKRWKFTRFVQRLILFLLGVLQICLFASSELNASNGALINYWLAMLFGCAGESLMSTYDIRGPVRQIIFLLLFLFM</sequence>
<keyword evidence="1" id="KW-0349">Heme</keyword>
<dbReference type="GO" id="GO:0006979">
    <property type="term" value="P:response to oxidative stress"/>
    <property type="evidence" value="ECO:0007669"/>
    <property type="project" value="TreeGrafter"/>
</dbReference>
<protein>
    <submittedName>
        <fullName evidence="9">Heme oxygenase 1 (HO-1) (HSP32) [Cleaved into: Heme oxygenase 1 soluble form]</fullName>
    </submittedName>
</protein>
<dbReference type="EMBL" id="CAMXCT020001639">
    <property type="protein sequence ID" value="CAL1145219.1"/>
    <property type="molecule type" value="Genomic_DNA"/>
</dbReference>
<name>A0A9P1CH44_9DINO</name>
<dbReference type="EMBL" id="CAMXCT030001639">
    <property type="protein sequence ID" value="CAL4779156.1"/>
    <property type="molecule type" value="Genomic_DNA"/>
</dbReference>
<dbReference type="PANTHER" id="PTHR10720">
    <property type="entry name" value="HEME OXYGENASE"/>
    <property type="match status" value="1"/>
</dbReference>
<dbReference type="InterPro" id="IPR001199">
    <property type="entry name" value="Cyt_B5-like_heme/steroid-bd"/>
</dbReference>
<comment type="caution">
    <text evidence="7">The sequence shown here is derived from an EMBL/GenBank/DDBJ whole genome shotgun (WGS) entry which is preliminary data.</text>
</comment>
<proteinExistence type="predicted"/>
<accession>A0A9P1CH44</accession>
<keyword evidence="3" id="KW-0408">Iron</keyword>
<evidence type="ECO:0000313" key="8">
    <source>
        <dbReference type="EMBL" id="CAL1145219.1"/>
    </source>
</evidence>
<dbReference type="GO" id="GO:0006788">
    <property type="term" value="P:heme oxidation"/>
    <property type="evidence" value="ECO:0007669"/>
    <property type="project" value="InterPro"/>
</dbReference>
<dbReference type="GO" id="GO:0020037">
    <property type="term" value="F:heme binding"/>
    <property type="evidence" value="ECO:0007669"/>
    <property type="project" value="TreeGrafter"/>
</dbReference>
<organism evidence="7">
    <name type="scientific">Cladocopium goreaui</name>
    <dbReference type="NCBI Taxonomy" id="2562237"/>
    <lineage>
        <taxon>Eukaryota</taxon>
        <taxon>Sar</taxon>
        <taxon>Alveolata</taxon>
        <taxon>Dinophyceae</taxon>
        <taxon>Suessiales</taxon>
        <taxon>Symbiodiniaceae</taxon>
        <taxon>Cladocopium</taxon>
    </lineage>
</organism>
<evidence type="ECO:0000256" key="1">
    <source>
        <dbReference type="ARBA" id="ARBA00022617"/>
    </source>
</evidence>
<dbReference type="SMART" id="SM01117">
    <property type="entry name" value="Cyt-b5"/>
    <property type="match status" value="1"/>
</dbReference>
<dbReference type="AlphaFoldDB" id="A0A9P1CH44"/>
<evidence type="ECO:0000313" key="10">
    <source>
        <dbReference type="Proteomes" id="UP001152797"/>
    </source>
</evidence>
<evidence type="ECO:0000259" key="6">
    <source>
        <dbReference type="SMART" id="SM01117"/>
    </source>
</evidence>
<dbReference type="CDD" id="cd19165">
    <property type="entry name" value="HemeO"/>
    <property type="match status" value="1"/>
</dbReference>
<dbReference type="GO" id="GO:0046872">
    <property type="term" value="F:metal ion binding"/>
    <property type="evidence" value="ECO:0007669"/>
    <property type="project" value="UniProtKB-KW"/>
</dbReference>
<keyword evidence="5" id="KW-0472">Membrane</keyword>
<dbReference type="PRINTS" id="PR00088">
    <property type="entry name" value="HAEMOXYGNASE"/>
</dbReference>
<dbReference type="EMBL" id="CAMXCT010001639">
    <property type="protein sequence ID" value="CAI3991844.1"/>
    <property type="molecule type" value="Genomic_DNA"/>
</dbReference>
<evidence type="ECO:0000256" key="2">
    <source>
        <dbReference type="ARBA" id="ARBA00022723"/>
    </source>
</evidence>
<gene>
    <name evidence="7" type="ORF">C1SCF055_LOCUS18714</name>
</gene>
<dbReference type="GO" id="GO:0042167">
    <property type="term" value="P:heme catabolic process"/>
    <property type="evidence" value="ECO:0007669"/>
    <property type="project" value="TreeGrafter"/>
</dbReference>
<dbReference type="OrthoDB" id="447346at2759"/>